<feature type="region of interest" description="Disordered" evidence="1">
    <location>
        <begin position="57"/>
        <end position="89"/>
    </location>
</feature>
<evidence type="ECO:0000313" key="2">
    <source>
        <dbReference type="EMBL" id="KAH3779244.1"/>
    </source>
</evidence>
<gene>
    <name evidence="2" type="ORF">DPMN_157044</name>
</gene>
<organism evidence="2 3">
    <name type="scientific">Dreissena polymorpha</name>
    <name type="common">Zebra mussel</name>
    <name type="synonym">Mytilus polymorpha</name>
    <dbReference type="NCBI Taxonomy" id="45954"/>
    <lineage>
        <taxon>Eukaryota</taxon>
        <taxon>Metazoa</taxon>
        <taxon>Spiralia</taxon>
        <taxon>Lophotrochozoa</taxon>
        <taxon>Mollusca</taxon>
        <taxon>Bivalvia</taxon>
        <taxon>Autobranchia</taxon>
        <taxon>Heteroconchia</taxon>
        <taxon>Euheterodonta</taxon>
        <taxon>Imparidentia</taxon>
        <taxon>Neoheterodontei</taxon>
        <taxon>Myida</taxon>
        <taxon>Dreissenoidea</taxon>
        <taxon>Dreissenidae</taxon>
        <taxon>Dreissena</taxon>
    </lineage>
</organism>
<dbReference type="AlphaFoldDB" id="A0A9D4EEP5"/>
<reference evidence="2" key="2">
    <citation type="submission" date="2020-11" db="EMBL/GenBank/DDBJ databases">
        <authorList>
            <person name="McCartney M.A."/>
            <person name="Auch B."/>
            <person name="Kono T."/>
            <person name="Mallez S."/>
            <person name="Becker A."/>
            <person name="Gohl D.M."/>
            <person name="Silverstein K.A.T."/>
            <person name="Koren S."/>
            <person name="Bechman K.B."/>
            <person name="Herman A."/>
            <person name="Abrahante J.E."/>
            <person name="Garbe J."/>
        </authorList>
    </citation>
    <scope>NUCLEOTIDE SEQUENCE</scope>
    <source>
        <strain evidence="2">Duluth1</strain>
        <tissue evidence="2">Whole animal</tissue>
    </source>
</reference>
<comment type="caution">
    <text evidence="2">The sequence shown here is derived from an EMBL/GenBank/DDBJ whole genome shotgun (WGS) entry which is preliminary data.</text>
</comment>
<keyword evidence="3" id="KW-1185">Reference proteome</keyword>
<evidence type="ECO:0000313" key="3">
    <source>
        <dbReference type="Proteomes" id="UP000828390"/>
    </source>
</evidence>
<feature type="compositionally biased region" description="Basic and acidic residues" evidence="1">
    <location>
        <begin position="57"/>
        <end position="79"/>
    </location>
</feature>
<name>A0A9D4EEP5_DREPO</name>
<evidence type="ECO:0000256" key="1">
    <source>
        <dbReference type="SAM" id="MobiDB-lite"/>
    </source>
</evidence>
<dbReference type="EMBL" id="JAIWYP010000008">
    <property type="protein sequence ID" value="KAH3779244.1"/>
    <property type="molecule type" value="Genomic_DNA"/>
</dbReference>
<dbReference type="Proteomes" id="UP000828390">
    <property type="component" value="Unassembled WGS sequence"/>
</dbReference>
<protein>
    <submittedName>
        <fullName evidence="2">Uncharacterized protein</fullName>
    </submittedName>
</protein>
<reference evidence="2" key="1">
    <citation type="journal article" date="2019" name="bioRxiv">
        <title>The Genome of the Zebra Mussel, Dreissena polymorpha: A Resource for Invasive Species Research.</title>
        <authorList>
            <person name="McCartney M.A."/>
            <person name="Auch B."/>
            <person name="Kono T."/>
            <person name="Mallez S."/>
            <person name="Zhang Y."/>
            <person name="Obille A."/>
            <person name="Becker A."/>
            <person name="Abrahante J.E."/>
            <person name="Garbe J."/>
            <person name="Badalamenti J.P."/>
            <person name="Herman A."/>
            <person name="Mangelson H."/>
            <person name="Liachko I."/>
            <person name="Sullivan S."/>
            <person name="Sone E.D."/>
            <person name="Koren S."/>
            <person name="Silverstein K.A.T."/>
            <person name="Beckman K.B."/>
            <person name="Gohl D.M."/>
        </authorList>
    </citation>
    <scope>NUCLEOTIDE SEQUENCE</scope>
    <source>
        <strain evidence="2">Duluth1</strain>
        <tissue evidence="2">Whole animal</tissue>
    </source>
</reference>
<proteinExistence type="predicted"/>
<accession>A0A9D4EEP5</accession>
<sequence length="89" mass="9921">MADRSGVSKRERQNKPFQCVKSTLHAFFQLDSNTQSMVSSKTDKLISSCVNDCESKTLKKHSGSDQKKLSDYGKERNGEGKPGFSKTKC</sequence>